<dbReference type="Pfam" id="PF23598">
    <property type="entry name" value="LRR_14"/>
    <property type="match status" value="1"/>
</dbReference>
<keyword evidence="7" id="KW-0812">Transmembrane</keyword>
<dbReference type="InterPro" id="IPR032675">
    <property type="entry name" value="LRR_dom_sf"/>
</dbReference>
<dbReference type="EMBL" id="PQIB02000005">
    <property type="protein sequence ID" value="RLN19734.1"/>
    <property type="molecule type" value="Genomic_DNA"/>
</dbReference>
<comment type="subcellular location">
    <subcellularLocation>
        <location evidence="1">Cell membrane</location>
        <topology evidence="1">Single-pass membrane protein</topology>
    </subcellularLocation>
</comment>
<evidence type="ECO:0000256" key="3">
    <source>
        <dbReference type="ARBA" id="ARBA00022475"/>
    </source>
</evidence>
<evidence type="ECO:0000256" key="4">
    <source>
        <dbReference type="ARBA" id="ARBA00022527"/>
    </source>
</evidence>
<sequence>MSLGKNNFTSVIPPSLGNLSSLQEVYLNDNHLCGPIPEGLGTLGSLNVLGLQVNHLSGTVPQTVFNSTLVHIGMQMNELEGTLLTNLGNSLPKIKYIILAENHFKGPIPASIANATTMRSIDLSGNNFTGIVPPEVGTLCLDYLLLNKNQLKASSVQDWEFITLLTNCTVLRGVTPQNNRFGGVFPSSISNLSAQLGILDIRFNKISGRIPNGIGNLAKLFKLGLSGNQFTGHIPDSIGRLKLLQCLTLENNKLSGALPSLLGNLTQLQHLSVDNNSLEGPLPVNLGNLQQLIRATFSNNVLSGPLPGEIFSLSSLSYILDLSGNRFSNYLPSEVGSLTALTYLYIHGNNLSGVLPDSLSNCQNLMELRLDDNSFNGNIPTSISKMRGLIPETMESMASLYRLDISFNRLVGQVPKNGMFTNLTGLSFNGNAKLCGEYGEGGQISPHGDVYSFGIVLLELFTGKAPTHDMFTDGLNLLKYAKMAYPARLMEIVDPLLLSLEAEPGQINVVMDSITKLALSCSKNRPSERLCIRNVVDKIQTIKTCYIVLQNETRQSSSWVMQHERLVHEV</sequence>
<keyword evidence="9" id="KW-0677">Repeat</keyword>
<dbReference type="GO" id="GO:0005524">
    <property type="term" value="F:ATP binding"/>
    <property type="evidence" value="ECO:0007669"/>
    <property type="project" value="UniProtKB-KW"/>
</dbReference>
<keyword evidence="3" id="KW-1003">Cell membrane</keyword>
<reference evidence="18" key="1">
    <citation type="journal article" date="2019" name="Nat. Commun.">
        <title>The genome of broomcorn millet.</title>
        <authorList>
            <person name="Zou C."/>
            <person name="Miki D."/>
            <person name="Li D."/>
            <person name="Tang Q."/>
            <person name="Xiao L."/>
            <person name="Rajput S."/>
            <person name="Deng P."/>
            <person name="Jia W."/>
            <person name="Huang R."/>
            <person name="Zhang M."/>
            <person name="Sun Y."/>
            <person name="Hu J."/>
            <person name="Fu X."/>
            <person name="Schnable P.S."/>
            <person name="Li F."/>
            <person name="Zhang H."/>
            <person name="Feng B."/>
            <person name="Zhu X."/>
            <person name="Liu R."/>
            <person name="Schnable J.C."/>
            <person name="Zhu J.-K."/>
            <person name="Zhang H."/>
        </authorList>
    </citation>
    <scope>NUCLEOTIDE SEQUENCE [LARGE SCALE GENOMIC DNA]</scope>
</reference>
<keyword evidence="5" id="KW-0433">Leucine-rich repeat</keyword>
<dbReference type="GO" id="GO:0005886">
    <property type="term" value="C:plasma membrane"/>
    <property type="evidence" value="ECO:0007669"/>
    <property type="project" value="UniProtKB-SubCell"/>
</dbReference>
<dbReference type="PANTHER" id="PTHR48057:SF29">
    <property type="entry name" value="OS02G0609900 PROTEIN"/>
    <property type="match status" value="1"/>
</dbReference>
<dbReference type="PANTHER" id="PTHR48057">
    <property type="entry name" value="LEUCINE-RICH REPEAT SERINE/THREONINE-PROTEIN KINASE 1"/>
    <property type="match status" value="1"/>
</dbReference>
<dbReference type="EC" id="2.7.11.1" evidence="2"/>
<keyword evidence="11" id="KW-0418">Kinase</keyword>
<dbReference type="SUPFAM" id="SSF56112">
    <property type="entry name" value="Protein kinase-like (PK-like)"/>
    <property type="match status" value="1"/>
</dbReference>
<evidence type="ECO:0000256" key="11">
    <source>
        <dbReference type="ARBA" id="ARBA00022777"/>
    </source>
</evidence>
<keyword evidence="12" id="KW-0067">ATP-binding</keyword>
<keyword evidence="6" id="KW-0808">Transferase</keyword>
<evidence type="ECO:0000256" key="13">
    <source>
        <dbReference type="ARBA" id="ARBA00022989"/>
    </source>
</evidence>
<dbReference type="Pfam" id="PF00560">
    <property type="entry name" value="LRR_1"/>
    <property type="match status" value="5"/>
</dbReference>
<keyword evidence="14" id="KW-0472">Membrane</keyword>
<dbReference type="InterPro" id="IPR001611">
    <property type="entry name" value="Leu-rich_rpt"/>
</dbReference>
<comment type="caution">
    <text evidence="17">The sequence shown here is derived from an EMBL/GenBank/DDBJ whole genome shotgun (WGS) entry which is preliminary data.</text>
</comment>
<dbReference type="InterPro" id="IPR055414">
    <property type="entry name" value="LRR_R13L4/SHOC2-like"/>
</dbReference>
<keyword evidence="18" id="KW-1185">Reference proteome</keyword>
<dbReference type="OrthoDB" id="676979at2759"/>
<evidence type="ECO:0000256" key="14">
    <source>
        <dbReference type="ARBA" id="ARBA00023136"/>
    </source>
</evidence>
<evidence type="ECO:0000313" key="18">
    <source>
        <dbReference type="Proteomes" id="UP000275267"/>
    </source>
</evidence>
<dbReference type="Proteomes" id="UP000275267">
    <property type="component" value="Unassembled WGS sequence"/>
</dbReference>
<name>A0A3L6SGQ2_PANMI</name>
<keyword evidence="8" id="KW-0732">Signal</keyword>
<evidence type="ECO:0000256" key="2">
    <source>
        <dbReference type="ARBA" id="ARBA00012513"/>
    </source>
</evidence>
<keyword evidence="13" id="KW-1133">Transmembrane helix</keyword>
<feature type="domain" description="Disease resistance R13L4/SHOC-2-like LRR" evidence="16">
    <location>
        <begin position="205"/>
        <end position="292"/>
    </location>
</feature>
<evidence type="ECO:0000256" key="1">
    <source>
        <dbReference type="ARBA" id="ARBA00004162"/>
    </source>
</evidence>
<dbReference type="Gene3D" id="1.10.510.10">
    <property type="entry name" value="Transferase(Phosphotransferase) domain 1"/>
    <property type="match status" value="1"/>
</dbReference>
<evidence type="ECO:0000256" key="5">
    <source>
        <dbReference type="ARBA" id="ARBA00022614"/>
    </source>
</evidence>
<evidence type="ECO:0000256" key="9">
    <source>
        <dbReference type="ARBA" id="ARBA00022737"/>
    </source>
</evidence>
<gene>
    <name evidence="17" type="ORF">C2845_PM02G16570</name>
</gene>
<evidence type="ECO:0000259" key="16">
    <source>
        <dbReference type="Pfam" id="PF23598"/>
    </source>
</evidence>
<dbReference type="InterPro" id="IPR003591">
    <property type="entry name" value="Leu-rich_rpt_typical-subtyp"/>
</dbReference>
<dbReference type="InterPro" id="IPR011009">
    <property type="entry name" value="Kinase-like_dom_sf"/>
</dbReference>
<keyword evidence="10" id="KW-0547">Nucleotide-binding</keyword>
<organism evidence="17 18">
    <name type="scientific">Panicum miliaceum</name>
    <name type="common">Proso millet</name>
    <name type="synonym">Broomcorn millet</name>
    <dbReference type="NCBI Taxonomy" id="4540"/>
    <lineage>
        <taxon>Eukaryota</taxon>
        <taxon>Viridiplantae</taxon>
        <taxon>Streptophyta</taxon>
        <taxon>Embryophyta</taxon>
        <taxon>Tracheophyta</taxon>
        <taxon>Spermatophyta</taxon>
        <taxon>Magnoliopsida</taxon>
        <taxon>Liliopsida</taxon>
        <taxon>Poales</taxon>
        <taxon>Poaceae</taxon>
        <taxon>PACMAD clade</taxon>
        <taxon>Panicoideae</taxon>
        <taxon>Panicodae</taxon>
        <taxon>Paniceae</taxon>
        <taxon>Panicinae</taxon>
        <taxon>Panicum</taxon>
        <taxon>Panicum sect. Panicum</taxon>
    </lineage>
</organism>
<keyword evidence="15" id="KW-0325">Glycoprotein</keyword>
<dbReference type="FunFam" id="3.80.10.10:FF:000288">
    <property type="entry name" value="LRR receptor-like serine/threonine-protein kinase EFR"/>
    <property type="match status" value="1"/>
</dbReference>
<evidence type="ECO:0000256" key="7">
    <source>
        <dbReference type="ARBA" id="ARBA00022692"/>
    </source>
</evidence>
<dbReference type="SUPFAM" id="SSF52058">
    <property type="entry name" value="L domain-like"/>
    <property type="match status" value="2"/>
</dbReference>
<evidence type="ECO:0000313" key="17">
    <source>
        <dbReference type="EMBL" id="RLN19734.1"/>
    </source>
</evidence>
<evidence type="ECO:0000256" key="8">
    <source>
        <dbReference type="ARBA" id="ARBA00022729"/>
    </source>
</evidence>
<evidence type="ECO:0000256" key="12">
    <source>
        <dbReference type="ARBA" id="ARBA00022840"/>
    </source>
</evidence>
<dbReference type="Gene3D" id="3.80.10.10">
    <property type="entry name" value="Ribonuclease Inhibitor"/>
    <property type="match status" value="4"/>
</dbReference>
<evidence type="ECO:0000256" key="15">
    <source>
        <dbReference type="ARBA" id="ARBA00023180"/>
    </source>
</evidence>
<dbReference type="InterPro" id="IPR052595">
    <property type="entry name" value="LRRC69/RLP"/>
</dbReference>
<dbReference type="STRING" id="4540.A0A3L6SGQ2"/>
<evidence type="ECO:0000256" key="6">
    <source>
        <dbReference type="ARBA" id="ARBA00022679"/>
    </source>
</evidence>
<keyword evidence="4" id="KW-0723">Serine/threonine-protein kinase</keyword>
<dbReference type="AlphaFoldDB" id="A0A3L6SGQ2"/>
<dbReference type="SMART" id="SM00369">
    <property type="entry name" value="LRR_TYP"/>
    <property type="match status" value="5"/>
</dbReference>
<accession>A0A3L6SGQ2</accession>
<proteinExistence type="predicted"/>
<evidence type="ECO:0000256" key="10">
    <source>
        <dbReference type="ARBA" id="ARBA00022741"/>
    </source>
</evidence>
<dbReference type="GO" id="GO:0004674">
    <property type="term" value="F:protein serine/threonine kinase activity"/>
    <property type="evidence" value="ECO:0007669"/>
    <property type="project" value="UniProtKB-KW"/>
</dbReference>
<protein>
    <recommendedName>
        <fullName evidence="2">non-specific serine/threonine protein kinase</fullName>
        <ecNumber evidence="2">2.7.11.1</ecNumber>
    </recommendedName>
</protein>